<dbReference type="EMBL" id="VULY01000041">
    <property type="protein sequence ID" value="MSR94934.1"/>
    <property type="molecule type" value="Genomic_DNA"/>
</dbReference>
<organism evidence="1 2">
    <name type="scientific">Suipraeoptans intestinalis</name>
    <dbReference type="NCBI Taxonomy" id="2606628"/>
    <lineage>
        <taxon>Bacteria</taxon>
        <taxon>Bacillati</taxon>
        <taxon>Bacillota</taxon>
        <taxon>Clostridia</taxon>
        <taxon>Lachnospirales</taxon>
        <taxon>Lachnospiraceae</taxon>
        <taxon>Suipraeoptans</taxon>
    </lineage>
</organism>
<evidence type="ECO:0000313" key="2">
    <source>
        <dbReference type="Proteomes" id="UP000434409"/>
    </source>
</evidence>
<comment type="caution">
    <text evidence="1">The sequence shown here is derived from an EMBL/GenBank/DDBJ whole genome shotgun (WGS) entry which is preliminary data.</text>
</comment>
<keyword evidence="2" id="KW-1185">Reference proteome</keyword>
<evidence type="ECO:0000313" key="1">
    <source>
        <dbReference type="EMBL" id="MSR94934.1"/>
    </source>
</evidence>
<dbReference type="AlphaFoldDB" id="A0A6N7UU58"/>
<proteinExistence type="predicted"/>
<dbReference type="Proteomes" id="UP000434409">
    <property type="component" value="Unassembled WGS sequence"/>
</dbReference>
<protein>
    <submittedName>
        <fullName evidence="1">Uncharacterized protein</fullName>
    </submittedName>
</protein>
<name>A0A6N7UU58_9FIRM</name>
<dbReference type="RefSeq" id="WP_154478996.1">
    <property type="nucleotide sequence ID" value="NZ_VULY01000041.1"/>
</dbReference>
<sequence>MDKIATQLEMNLEEVEKESGDGTFLVIQAEEAAPQSEFLIYSSFIFLAVIFWEEPSFMW</sequence>
<reference evidence="1 2" key="1">
    <citation type="submission" date="2019-08" db="EMBL/GenBank/DDBJ databases">
        <title>In-depth cultivation of the pig gut microbiome towards novel bacterial diversity and tailored functional studies.</title>
        <authorList>
            <person name="Wylensek D."/>
            <person name="Hitch T.C.A."/>
            <person name="Clavel T."/>
        </authorList>
    </citation>
    <scope>NUCLEOTIDE SEQUENCE [LARGE SCALE GENOMIC DNA]</scope>
    <source>
        <strain evidence="1 2">68-1-5</strain>
    </source>
</reference>
<gene>
    <name evidence="1" type="ORF">FYJ34_12365</name>
</gene>
<accession>A0A6N7UU58</accession>